<dbReference type="Proteomes" id="UP001605036">
    <property type="component" value="Unassembled WGS sequence"/>
</dbReference>
<proteinExistence type="predicted"/>
<comment type="caution">
    <text evidence="1">The sequence shown here is derived from an EMBL/GenBank/DDBJ whole genome shotgun (WGS) entry which is preliminary data.</text>
</comment>
<name>A0ABD1ZRC3_9MARC</name>
<organism evidence="1 2">
    <name type="scientific">Riccia fluitans</name>
    <dbReference type="NCBI Taxonomy" id="41844"/>
    <lineage>
        <taxon>Eukaryota</taxon>
        <taxon>Viridiplantae</taxon>
        <taxon>Streptophyta</taxon>
        <taxon>Embryophyta</taxon>
        <taxon>Marchantiophyta</taxon>
        <taxon>Marchantiopsida</taxon>
        <taxon>Marchantiidae</taxon>
        <taxon>Marchantiales</taxon>
        <taxon>Ricciaceae</taxon>
        <taxon>Riccia</taxon>
    </lineage>
</organism>
<reference evidence="1 2" key="1">
    <citation type="submission" date="2024-09" db="EMBL/GenBank/DDBJ databases">
        <title>Chromosome-scale assembly of Riccia fluitans.</title>
        <authorList>
            <person name="Paukszto L."/>
            <person name="Sawicki J."/>
            <person name="Karawczyk K."/>
            <person name="Piernik-Szablinska J."/>
            <person name="Szczecinska M."/>
            <person name="Mazdziarz M."/>
        </authorList>
    </citation>
    <scope>NUCLEOTIDE SEQUENCE [LARGE SCALE GENOMIC DNA]</scope>
    <source>
        <strain evidence="1">Rf_01</strain>
        <tissue evidence="1">Aerial parts of the thallus</tissue>
    </source>
</reference>
<protein>
    <submittedName>
        <fullName evidence="1">Uncharacterized protein</fullName>
    </submittedName>
</protein>
<accession>A0ABD1ZRC3</accession>
<dbReference type="EMBL" id="JBHFFA010000001">
    <property type="protein sequence ID" value="KAL2654013.1"/>
    <property type="molecule type" value="Genomic_DNA"/>
</dbReference>
<evidence type="ECO:0000313" key="2">
    <source>
        <dbReference type="Proteomes" id="UP001605036"/>
    </source>
</evidence>
<gene>
    <name evidence="1" type="ORF">R1flu_022141</name>
</gene>
<sequence length="113" mass="12843">MGISLSQVFFSAKLIIGLFHLRLSGFRKNTLISEFSRSPSFTNCGNFHRLSVHSFDLLGIEGNFGKAFEAVNVGSVGSEVLLQSFLRRLEKEEWYVKVVPLDLRTKLIHELRN</sequence>
<dbReference type="AlphaFoldDB" id="A0ABD1ZRC3"/>
<evidence type="ECO:0000313" key="1">
    <source>
        <dbReference type="EMBL" id="KAL2654013.1"/>
    </source>
</evidence>
<keyword evidence="2" id="KW-1185">Reference proteome</keyword>